<dbReference type="Proteomes" id="UP000005555">
    <property type="component" value="Unassembled WGS sequence"/>
</dbReference>
<dbReference type="InterPro" id="IPR006626">
    <property type="entry name" value="PbH1"/>
</dbReference>
<dbReference type="SUPFAM" id="SSF51126">
    <property type="entry name" value="Pectin lyase-like"/>
    <property type="match status" value="1"/>
</dbReference>
<proteinExistence type="predicted"/>
<dbReference type="HOGENOM" id="CLU_588955_0_0_6"/>
<dbReference type="OrthoDB" id="338827at2"/>
<dbReference type="NCBIfam" id="TIGR03805">
    <property type="entry name" value="beta_helix_1"/>
    <property type="match status" value="1"/>
</dbReference>
<keyword evidence="2 5" id="KW-0479">Metal-binding</keyword>
<evidence type="ECO:0000256" key="3">
    <source>
        <dbReference type="ARBA" id="ARBA00022737"/>
    </source>
</evidence>
<dbReference type="SUPFAM" id="SSF46626">
    <property type="entry name" value="Cytochrome c"/>
    <property type="match status" value="1"/>
</dbReference>
<dbReference type="InterPro" id="IPR011050">
    <property type="entry name" value="Pectin_lyase_fold/virulence"/>
</dbReference>
<accession>Q1YU88</accession>
<evidence type="ECO:0000256" key="4">
    <source>
        <dbReference type="ARBA" id="ARBA00023004"/>
    </source>
</evidence>
<sequence>MKKAKTLGIIIALVAFVGGWQLATNLNSSPQITSSVGGASYGGGDQADSVNTALPERTVNGQILTVNPGDSIQAAVEAAQPGDTIQVMPGIYSETVYIDKDDIHLVGVIKAGERATLDGLGKLNDAILYSGNNILIANFKITRYKGNGIMSQAGNNFEIRNNIIIDTGIYGIFPQLGVNGLIEHNIVSGIADAAIYVGMSDNIHVAHNQVFDSVAGIEIENSRHAVVENNYTYNNSGGILAFITPGLPIKTTYDVIIRNNFILDNNIPNFAAPGSTVAGIPSGTGILVMAADDVIIEGNIIVDHKVAGILINDHGNAPGLTLDPDVDPNADRVMILDNVMHNNGYDTIDEVRAFALTELHTGDIDIFQIGPSQDSCIINRHRYHHVGLGDFAECDFSNTDSIHNYLIPGAAKPRIIASAERGEIAYMGICAGCHAYDDVLIGPSTRDIQAMYANNPQGIVSYINAPFKVRPEYPEMPAQNYLDAETQLAVADYLLNIQLEPSQP</sequence>
<keyword evidence="8" id="KW-1185">Reference proteome</keyword>
<feature type="domain" description="Cytochrome c" evidence="6">
    <location>
        <begin position="417"/>
        <end position="498"/>
    </location>
</feature>
<dbReference type="EMBL" id="AAPI01000001">
    <property type="protein sequence ID" value="EAS48170.1"/>
    <property type="molecule type" value="Genomic_DNA"/>
</dbReference>
<dbReference type="Gene3D" id="2.160.20.10">
    <property type="entry name" value="Single-stranded right-handed beta-helix, Pectin lyase-like"/>
    <property type="match status" value="1"/>
</dbReference>
<keyword evidence="4 5" id="KW-0408">Iron</keyword>
<dbReference type="PANTHER" id="PTHR22990:SF15">
    <property type="entry name" value="F-BOX ONLY PROTEIN 10"/>
    <property type="match status" value="1"/>
</dbReference>
<dbReference type="SMART" id="SM00710">
    <property type="entry name" value="PbH1"/>
    <property type="match status" value="8"/>
</dbReference>
<name>Q1YU88_9GAMM</name>
<dbReference type="Pfam" id="PF13229">
    <property type="entry name" value="Beta_helix"/>
    <property type="match status" value="1"/>
</dbReference>
<dbReference type="STRING" id="314287.GB2207_10176"/>
<evidence type="ECO:0000256" key="1">
    <source>
        <dbReference type="ARBA" id="ARBA00022617"/>
    </source>
</evidence>
<organism evidence="7 8">
    <name type="scientific">gamma proteobacterium HTCC2207</name>
    <dbReference type="NCBI Taxonomy" id="314287"/>
    <lineage>
        <taxon>Bacteria</taxon>
        <taxon>Pseudomonadati</taxon>
        <taxon>Pseudomonadota</taxon>
        <taxon>Gammaproteobacteria</taxon>
        <taxon>Cellvibrionales</taxon>
        <taxon>Porticoccaceae</taxon>
        <taxon>SAR92 clade</taxon>
    </lineage>
</organism>
<evidence type="ECO:0000256" key="5">
    <source>
        <dbReference type="PROSITE-ProRule" id="PRU00433"/>
    </source>
</evidence>
<dbReference type="PANTHER" id="PTHR22990">
    <property type="entry name" value="F-BOX ONLY PROTEIN"/>
    <property type="match status" value="1"/>
</dbReference>
<dbReference type="InterPro" id="IPR039448">
    <property type="entry name" value="Beta_helix"/>
</dbReference>
<comment type="caution">
    <text evidence="7">The sequence shown here is derived from an EMBL/GenBank/DDBJ whole genome shotgun (WGS) entry which is preliminary data.</text>
</comment>
<dbReference type="GO" id="GO:0020037">
    <property type="term" value="F:heme binding"/>
    <property type="evidence" value="ECO:0007669"/>
    <property type="project" value="InterPro"/>
</dbReference>
<dbReference type="InterPro" id="IPR036909">
    <property type="entry name" value="Cyt_c-like_dom_sf"/>
</dbReference>
<dbReference type="GO" id="GO:0046872">
    <property type="term" value="F:metal ion binding"/>
    <property type="evidence" value="ECO:0007669"/>
    <property type="project" value="UniProtKB-KW"/>
</dbReference>
<dbReference type="InterPro" id="IPR009056">
    <property type="entry name" value="Cyt_c-like_dom"/>
</dbReference>
<dbReference type="GO" id="GO:0009055">
    <property type="term" value="F:electron transfer activity"/>
    <property type="evidence" value="ECO:0007669"/>
    <property type="project" value="InterPro"/>
</dbReference>
<dbReference type="InterPro" id="IPR012334">
    <property type="entry name" value="Pectin_lyas_fold"/>
</dbReference>
<keyword evidence="1 5" id="KW-0349">Heme</keyword>
<evidence type="ECO:0000259" key="6">
    <source>
        <dbReference type="PROSITE" id="PS51007"/>
    </source>
</evidence>
<dbReference type="eggNOG" id="COG3420">
    <property type="taxonomic scope" value="Bacteria"/>
</dbReference>
<dbReference type="InterPro" id="IPR051550">
    <property type="entry name" value="SCF-Subunits/Alg-Epimerases"/>
</dbReference>
<dbReference type="InterPro" id="IPR022442">
    <property type="entry name" value="SO_2930-like_dom"/>
</dbReference>
<gene>
    <name evidence="7" type="ORF">GB2207_10176</name>
</gene>
<dbReference type="Gene3D" id="1.10.760.10">
    <property type="entry name" value="Cytochrome c-like domain"/>
    <property type="match status" value="1"/>
</dbReference>
<dbReference type="AlphaFoldDB" id="Q1YU88"/>
<reference evidence="7 8" key="1">
    <citation type="submission" date="2006-03" db="EMBL/GenBank/DDBJ databases">
        <authorList>
            <person name="Giovannoni S.J."/>
            <person name="Cho J.-C."/>
            <person name="Ferriera S."/>
            <person name="Johnson J."/>
            <person name="Kravitz S."/>
            <person name="Halpern A."/>
            <person name="Remington K."/>
            <person name="Beeson K."/>
            <person name="Tran B."/>
            <person name="Rogers Y.-H."/>
            <person name="Friedman R."/>
            <person name="Venter J.C."/>
        </authorList>
    </citation>
    <scope>NUCLEOTIDE SEQUENCE [LARGE SCALE GENOMIC DNA]</scope>
    <source>
        <strain evidence="7 8">HTCC2207</strain>
    </source>
</reference>
<dbReference type="eggNOG" id="COG2010">
    <property type="taxonomic scope" value="Bacteria"/>
</dbReference>
<protein>
    <recommendedName>
        <fullName evidence="6">Cytochrome c domain-containing protein</fullName>
    </recommendedName>
</protein>
<evidence type="ECO:0000313" key="8">
    <source>
        <dbReference type="Proteomes" id="UP000005555"/>
    </source>
</evidence>
<evidence type="ECO:0000313" key="7">
    <source>
        <dbReference type="EMBL" id="EAS48170.1"/>
    </source>
</evidence>
<dbReference type="PROSITE" id="PS51007">
    <property type="entry name" value="CYTC"/>
    <property type="match status" value="1"/>
</dbReference>
<evidence type="ECO:0000256" key="2">
    <source>
        <dbReference type="ARBA" id="ARBA00022723"/>
    </source>
</evidence>
<keyword evidence="3" id="KW-0677">Repeat</keyword>